<gene>
    <name evidence="12" type="ORF">HIM_07801</name>
</gene>
<evidence type="ECO:0000256" key="1">
    <source>
        <dbReference type="ARBA" id="ARBA00004163"/>
    </source>
</evidence>
<evidence type="ECO:0008006" key="14">
    <source>
        <dbReference type="Google" id="ProtNLM"/>
    </source>
</evidence>
<evidence type="ECO:0000256" key="2">
    <source>
        <dbReference type="ARBA" id="ARBA00007891"/>
    </source>
</evidence>
<dbReference type="GO" id="GO:0005484">
    <property type="term" value="F:SNAP receptor activity"/>
    <property type="evidence" value="ECO:0007669"/>
    <property type="project" value="TreeGrafter"/>
</dbReference>
<organism evidence="12 13">
    <name type="scientific">Hirsutella minnesotensis 3608</name>
    <dbReference type="NCBI Taxonomy" id="1043627"/>
    <lineage>
        <taxon>Eukaryota</taxon>
        <taxon>Fungi</taxon>
        <taxon>Dikarya</taxon>
        <taxon>Ascomycota</taxon>
        <taxon>Pezizomycotina</taxon>
        <taxon>Sordariomycetes</taxon>
        <taxon>Hypocreomycetidae</taxon>
        <taxon>Hypocreales</taxon>
        <taxon>Ophiocordycipitaceae</taxon>
        <taxon>Hirsutella</taxon>
    </lineage>
</organism>
<evidence type="ECO:0000256" key="5">
    <source>
        <dbReference type="ARBA" id="ARBA00022824"/>
    </source>
</evidence>
<dbReference type="InterPro" id="IPR019150">
    <property type="entry name" value="Vesicle_transport_protein_Use1"/>
</dbReference>
<evidence type="ECO:0000256" key="7">
    <source>
        <dbReference type="ARBA" id="ARBA00022927"/>
    </source>
</evidence>
<comment type="subcellular location">
    <subcellularLocation>
        <location evidence="1">Endoplasmic reticulum membrane</location>
        <topology evidence="1">Single-pass type IV membrane protein</topology>
    </subcellularLocation>
</comment>
<dbReference type="OrthoDB" id="3231855at2759"/>
<keyword evidence="7" id="KW-0653">Protein transport</keyword>
<dbReference type="GO" id="GO:0006890">
    <property type="term" value="P:retrograde vesicle-mediated transport, Golgi to endoplasmic reticulum"/>
    <property type="evidence" value="ECO:0007669"/>
    <property type="project" value="TreeGrafter"/>
</dbReference>
<feature type="region of interest" description="Disordered" evidence="10">
    <location>
        <begin position="161"/>
        <end position="230"/>
    </location>
</feature>
<keyword evidence="13" id="KW-1185">Reference proteome</keyword>
<keyword evidence="3" id="KW-0813">Transport</keyword>
<evidence type="ECO:0000256" key="3">
    <source>
        <dbReference type="ARBA" id="ARBA00022448"/>
    </source>
</evidence>
<comment type="similarity">
    <text evidence="2">Belongs to the USE1 family.</text>
</comment>
<evidence type="ECO:0000313" key="13">
    <source>
        <dbReference type="Proteomes" id="UP000054481"/>
    </source>
</evidence>
<keyword evidence="5" id="KW-0256">Endoplasmic reticulum</keyword>
<evidence type="ECO:0000256" key="6">
    <source>
        <dbReference type="ARBA" id="ARBA00022892"/>
    </source>
</evidence>
<dbReference type="Proteomes" id="UP000054481">
    <property type="component" value="Unassembled WGS sequence"/>
</dbReference>
<keyword evidence="9 11" id="KW-0472">Membrane</keyword>
<proteinExistence type="inferred from homology"/>
<keyword evidence="6" id="KW-0931">ER-Golgi transport</keyword>
<accession>A0A0F7ZYQ0</accession>
<dbReference type="PANTHER" id="PTHR13050">
    <property type="entry name" value="USE1-LIKE PROTEIN"/>
    <property type="match status" value="1"/>
</dbReference>
<dbReference type="AlphaFoldDB" id="A0A0F7ZYQ0"/>
<evidence type="ECO:0000313" key="12">
    <source>
        <dbReference type="EMBL" id="KJZ72857.1"/>
    </source>
</evidence>
<name>A0A0F7ZYQ0_9HYPO</name>
<dbReference type="GO" id="GO:0031201">
    <property type="term" value="C:SNARE complex"/>
    <property type="evidence" value="ECO:0007669"/>
    <property type="project" value="TreeGrafter"/>
</dbReference>
<feature type="compositionally biased region" description="Acidic residues" evidence="10">
    <location>
        <begin position="177"/>
        <end position="191"/>
    </location>
</feature>
<dbReference type="EMBL" id="KQ030541">
    <property type="protein sequence ID" value="KJZ72857.1"/>
    <property type="molecule type" value="Genomic_DNA"/>
</dbReference>
<dbReference type="PANTHER" id="PTHR13050:SF7">
    <property type="entry name" value="VESICLE TRANSPORT PROTEIN USE1"/>
    <property type="match status" value="1"/>
</dbReference>
<dbReference type="GO" id="GO:0015031">
    <property type="term" value="P:protein transport"/>
    <property type="evidence" value="ECO:0007669"/>
    <property type="project" value="UniProtKB-KW"/>
</dbReference>
<keyword evidence="4 11" id="KW-0812">Transmembrane</keyword>
<protein>
    <recommendedName>
        <fullName evidence="14">Synaptobrevin</fullName>
    </recommendedName>
</protein>
<feature type="transmembrane region" description="Helical" evidence="11">
    <location>
        <begin position="353"/>
        <end position="376"/>
    </location>
</feature>
<evidence type="ECO:0000256" key="11">
    <source>
        <dbReference type="SAM" id="Phobius"/>
    </source>
</evidence>
<feature type="compositionally biased region" description="Low complexity" evidence="10">
    <location>
        <begin position="201"/>
        <end position="210"/>
    </location>
</feature>
<feature type="compositionally biased region" description="Low complexity" evidence="10">
    <location>
        <begin position="165"/>
        <end position="176"/>
    </location>
</feature>
<reference evidence="12 13" key="1">
    <citation type="journal article" date="2014" name="Genome Biol. Evol.">
        <title>Comparative genomics and transcriptomics analyses reveal divergent lifestyle features of nematode endoparasitic fungus Hirsutella minnesotensis.</title>
        <authorList>
            <person name="Lai Y."/>
            <person name="Liu K."/>
            <person name="Zhang X."/>
            <person name="Zhang X."/>
            <person name="Li K."/>
            <person name="Wang N."/>
            <person name="Shu C."/>
            <person name="Wu Y."/>
            <person name="Wang C."/>
            <person name="Bushley K.E."/>
            <person name="Xiang M."/>
            <person name="Liu X."/>
        </authorList>
    </citation>
    <scope>NUCLEOTIDE SEQUENCE [LARGE SCALE GENOMIC DNA]</scope>
    <source>
        <strain evidence="12 13">3608</strain>
    </source>
</reference>
<evidence type="ECO:0000256" key="8">
    <source>
        <dbReference type="ARBA" id="ARBA00022989"/>
    </source>
</evidence>
<dbReference type="GO" id="GO:0005789">
    <property type="term" value="C:endoplasmic reticulum membrane"/>
    <property type="evidence" value="ECO:0007669"/>
    <property type="project" value="UniProtKB-SubCell"/>
</dbReference>
<evidence type="ECO:0000256" key="9">
    <source>
        <dbReference type="ARBA" id="ARBA00023136"/>
    </source>
</evidence>
<sequence length="382" mass="42090">MSLAAPQSTCALRCQRNHLLASPDSVTIIDNDMALMTQGILAAQSPGKSQDVEFVQLSQLVSRLHSNVLHPTPDRERRLRTSEYERARVEANIQNALSLLQKLEQDATRIKAPAQRHERQEALHARRDTLDTLLDRLQDLRHIAMDEEEDTSDEEDLLGEIVPTPSESAPSIAAEAQQDDERPEEAPEEVLPDPPPPPQPVSQRPVTPTPVKDDQISPKTPIFPLNPPTQIMQDLRGRRANSVAPPLSPDASYSTARASLFGGRAKSTTAQTSTATAEAILDQQRAEQDALSSSILQMAGALKASSQRFSSTLEADKEVLGRAGEGIDKTEQSMDAARGRMGALRRMTEGKGWWGRMILFAWVYGLMLGLVLLVFVMPKLRF</sequence>
<evidence type="ECO:0000256" key="4">
    <source>
        <dbReference type="ARBA" id="ARBA00022692"/>
    </source>
</evidence>
<keyword evidence="8 11" id="KW-1133">Transmembrane helix</keyword>
<evidence type="ECO:0000256" key="10">
    <source>
        <dbReference type="SAM" id="MobiDB-lite"/>
    </source>
</evidence>